<evidence type="ECO:0000313" key="8">
    <source>
        <dbReference type="Proteomes" id="UP000014074"/>
    </source>
</evidence>
<evidence type="ECO:0000256" key="2">
    <source>
        <dbReference type="ARBA" id="ARBA00022722"/>
    </source>
</evidence>
<dbReference type="KEGG" id="tmn:UCRPA7_7469"/>
<dbReference type="InterPro" id="IPR012337">
    <property type="entry name" value="RNaseH-like_sf"/>
</dbReference>
<feature type="compositionally biased region" description="Basic and acidic residues" evidence="5">
    <location>
        <begin position="670"/>
        <end position="680"/>
    </location>
</feature>
<dbReference type="eggNOG" id="KOG2248">
    <property type="taxonomic scope" value="Eukaryota"/>
</dbReference>
<comment type="similarity">
    <text evidence="1">Belongs to the REXO1/REXO3 family.</text>
</comment>
<dbReference type="GO" id="GO:0003676">
    <property type="term" value="F:nucleic acid binding"/>
    <property type="evidence" value="ECO:0007669"/>
    <property type="project" value="InterPro"/>
</dbReference>
<feature type="domain" description="Exonuclease" evidence="6">
    <location>
        <begin position="462"/>
        <end position="649"/>
    </location>
</feature>
<dbReference type="InterPro" id="IPR034922">
    <property type="entry name" value="REX1-like_exo"/>
</dbReference>
<dbReference type="InterPro" id="IPR013520">
    <property type="entry name" value="Ribonucl_H"/>
</dbReference>
<keyword evidence="3" id="KW-0378">Hydrolase</keyword>
<dbReference type="Proteomes" id="UP000014074">
    <property type="component" value="Unassembled WGS sequence"/>
</dbReference>
<name>R8BCL7_PHAM7</name>
<accession>R8BCL7</accession>
<dbReference type="Gene3D" id="3.30.420.10">
    <property type="entry name" value="Ribonuclease H-like superfamily/Ribonuclease H"/>
    <property type="match status" value="1"/>
</dbReference>
<evidence type="ECO:0000256" key="4">
    <source>
        <dbReference type="ARBA" id="ARBA00022839"/>
    </source>
</evidence>
<dbReference type="GO" id="GO:0005634">
    <property type="term" value="C:nucleus"/>
    <property type="evidence" value="ECO:0007669"/>
    <property type="project" value="TreeGrafter"/>
</dbReference>
<feature type="compositionally biased region" description="Polar residues" evidence="5">
    <location>
        <begin position="139"/>
        <end position="179"/>
    </location>
</feature>
<keyword evidence="4 7" id="KW-0269">Exonuclease</keyword>
<feature type="compositionally biased region" description="Polar residues" evidence="5">
    <location>
        <begin position="95"/>
        <end position="104"/>
    </location>
</feature>
<dbReference type="RefSeq" id="XP_007918190.1">
    <property type="nucleotide sequence ID" value="XM_007919999.1"/>
</dbReference>
<dbReference type="GO" id="GO:0004527">
    <property type="term" value="F:exonuclease activity"/>
    <property type="evidence" value="ECO:0007669"/>
    <property type="project" value="UniProtKB-KW"/>
</dbReference>
<proteinExistence type="inferred from homology"/>
<organism evidence="7 8">
    <name type="scientific">Phaeoacremonium minimum (strain UCR-PA7)</name>
    <name type="common">Esca disease fungus</name>
    <name type="synonym">Togninia minima</name>
    <dbReference type="NCBI Taxonomy" id="1286976"/>
    <lineage>
        <taxon>Eukaryota</taxon>
        <taxon>Fungi</taxon>
        <taxon>Dikarya</taxon>
        <taxon>Ascomycota</taxon>
        <taxon>Pezizomycotina</taxon>
        <taxon>Sordariomycetes</taxon>
        <taxon>Sordariomycetidae</taxon>
        <taxon>Togniniales</taxon>
        <taxon>Togniniaceae</taxon>
        <taxon>Phaeoacremonium</taxon>
    </lineage>
</organism>
<dbReference type="PANTHER" id="PTHR12801">
    <property type="entry name" value="RNA EXONUCLEASE REXO1 / RECO3 FAMILY MEMBER-RELATED"/>
    <property type="match status" value="1"/>
</dbReference>
<keyword evidence="2" id="KW-0540">Nuclease</keyword>
<dbReference type="AlphaFoldDB" id="R8BCL7"/>
<evidence type="ECO:0000256" key="5">
    <source>
        <dbReference type="SAM" id="MobiDB-lite"/>
    </source>
</evidence>
<evidence type="ECO:0000313" key="7">
    <source>
        <dbReference type="EMBL" id="EON97030.1"/>
    </source>
</evidence>
<reference evidence="8" key="1">
    <citation type="journal article" date="2013" name="Genome Announc.">
        <title>Draft genome sequence of the ascomycete Phaeoacremonium aleophilum strain UCR-PA7, a causal agent of the esca disease complex in grapevines.</title>
        <authorList>
            <person name="Blanco-Ulate B."/>
            <person name="Rolshausen P."/>
            <person name="Cantu D."/>
        </authorList>
    </citation>
    <scope>NUCLEOTIDE SEQUENCE [LARGE SCALE GENOMIC DNA]</scope>
    <source>
        <strain evidence="8">UCR-PA7</strain>
    </source>
</reference>
<gene>
    <name evidence="7" type="ORF">UCRPA7_7469</name>
</gene>
<dbReference type="SUPFAM" id="SSF53098">
    <property type="entry name" value="Ribonuclease H-like"/>
    <property type="match status" value="1"/>
</dbReference>
<feature type="compositionally biased region" description="Basic and acidic residues" evidence="5">
    <location>
        <begin position="181"/>
        <end position="191"/>
    </location>
</feature>
<dbReference type="InterPro" id="IPR047021">
    <property type="entry name" value="REXO1/3/4-like"/>
</dbReference>
<evidence type="ECO:0000259" key="6">
    <source>
        <dbReference type="SMART" id="SM00479"/>
    </source>
</evidence>
<feature type="region of interest" description="Disordered" evidence="5">
    <location>
        <begin position="282"/>
        <end position="311"/>
    </location>
</feature>
<protein>
    <submittedName>
        <fullName evidence="7">Putative rna exonuclease protein</fullName>
    </submittedName>
</protein>
<dbReference type="EMBL" id="KB933301">
    <property type="protein sequence ID" value="EON97030.1"/>
    <property type="molecule type" value="Genomic_DNA"/>
</dbReference>
<evidence type="ECO:0000256" key="3">
    <source>
        <dbReference type="ARBA" id="ARBA00022801"/>
    </source>
</evidence>
<sequence>MADAYASLGLLKHVPCPAGDKCTAFKCLFRHTWDEAAWPLPQSEKTGVGAALSSPSQGVPIGSVSAQEPPQKRVKVTEAPGNGSSHNKKALGEDATTNDAPTNTLKKDALYDPLSAPITIPNPRQSVSPPPLKRKLPNLSFSSTSTPPSEIATSGTPKSGAETSQKPSAGISTPDSQPSKIEPKKAPRKPESLNPRLLKKPPAGHEVRYKLLKLLHAEYARLNSELKKDANDEEAKLVLSDQALIWMALDEEQKIATEKPSIYSNVIKNRIMNYKRMSVPKWKDERSASKRAATKAGPQKKEPLGPPKVIETGLTPEQEVKILPRLLTPIDDLAMFNYVPTAPSLADIRKAHEAVEMSKGWEICDRCQKRFQVFPGRREIDGSLASGGSCTHHPGKTYFPERQYGDTSKQTKKYKCCGQAVGDSAGCTTTKSHVFKTSDPKRLAAVLNFEETPSNPLAPKDRAVCFDCEMGYTVKGLELIRLTATSWPTGEELLDVLVQPIGEILDLNSRYSGVWPEDLGNAVPWSAHSKPTQVAGQRKILQMVSSPIVARDLLFSLISPETPLIGHGLENDLNSVRVIHPTLIDTVLLYPHKRGGLPIRNGLKMLMETCLNRQIQVEPQPGQLSGHDSAEDARAAGDLVRLKVKNEWFKMKVQGWTFVDGELVPPGGEGKGKGKGKDGLLSEDFLEDGEIA</sequence>
<keyword evidence="8" id="KW-1185">Reference proteome</keyword>
<dbReference type="PANTHER" id="PTHR12801:SF112">
    <property type="entry name" value="RNA EXONUCLEASE 3"/>
    <property type="match status" value="1"/>
</dbReference>
<dbReference type="GeneID" id="19328231"/>
<dbReference type="HOGENOM" id="CLU_022453_4_0_1"/>
<dbReference type="InterPro" id="IPR036397">
    <property type="entry name" value="RNaseH_sf"/>
</dbReference>
<dbReference type="OrthoDB" id="3996471at2759"/>
<dbReference type="CDD" id="cd06145">
    <property type="entry name" value="REX1_like"/>
    <property type="match status" value="1"/>
</dbReference>
<evidence type="ECO:0000256" key="1">
    <source>
        <dbReference type="ARBA" id="ARBA00006357"/>
    </source>
</evidence>
<feature type="region of interest" description="Disordered" evidence="5">
    <location>
        <begin position="664"/>
        <end position="692"/>
    </location>
</feature>
<feature type="region of interest" description="Disordered" evidence="5">
    <location>
        <begin position="45"/>
        <end position="202"/>
    </location>
</feature>
<dbReference type="SMART" id="SM00479">
    <property type="entry name" value="EXOIII"/>
    <property type="match status" value="1"/>
</dbReference>